<evidence type="ECO:0000256" key="3">
    <source>
        <dbReference type="ARBA" id="ARBA00022692"/>
    </source>
</evidence>
<keyword evidence="2" id="KW-1003">Cell membrane</keyword>
<dbReference type="RefSeq" id="WP_348523381.1">
    <property type="nucleotide sequence ID" value="NZ_BSUN01000001.1"/>
</dbReference>
<comment type="caution">
    <text evidence="10">The sequence shown here is derived from an EMBL/GenBank/DDBJ whole genome shotgun (WGS) entry which is preliminary data.</text>
</comment>
<evidence type="ECO:0000256" key="1">
    <source>
        <dbReference type="ARBA" id="ARBA00004651"/>
    </source>
</evidence>
<feature type="transmembrane region" description="Helical" evidence="8">
    <location>
        <begin position="17"/>
        <end position="38"/>
    </location>
</feature>
<evidence type="ECO:0000256" key="7">
    <source>
        <dbReference type="SAM" id="MobiDB-lite"/>
    </source>
</evidence>
<feature type="region of interest" description="Disordered" evidence="7">
    <location>
        <begin position="71"/>
        <end position="93"/>
    </location>
</feature>
<proteinExistence type="predicted"/>
<protein>
    <recommendedName>
        <fullName evidence="9">NarG-like domain-containing protein</fullName>
    </recommendedName>
</protein>
<keyword evidence="5" id="KW-0560">Oxidoreductase</keyword>
<dbReference type="InterPro" id="IPR036197">
    <property type="entry name" value="NarG-like_sf"/>
</dbReference>
<keyword evidence="4 8" id="KW-1133">Transmembrane helix</keyword>
<gene>
    <name evidence="10" type="ORF">GCM10025876_04610</name>
</gene>
<dbReference type="InterPro" id="IPR023234">
    <property type="entry name" value="NarG-like_domain"/>
</dbReference>
<organism evidence="10 11">
    <name type="scientific">Demequina litorisediminis</name>
    <dbReference type="NCBI Taxonomy" id="1849022"/>
    <lineage>
        <taxon>Bacteria</taxon>
        <taxon>Bacillati</taxon>
        <taxon>Actinomycetota</taxon>
        <taxon>Actinomycetes</taxon>
        <taxon>Micrococcales</taxon>
        <taxon>Demequinaceae</taxon>
        <taxon>Demequina</taxon>
    </lineage>
</organism>
<evidence type="ECO:0000256" key="4">
    <source>
        <dbReference type="ARBA" id="ARBA00022989"/>
    </source>
</evidence>
<evidence type="ECO:0000256" key="8">
    <source>
        <dbReference type="SAM" id="Phobius"/>
    </source>
</evidence>
<keyword evidence="6 8" id="KW-0472">Membrane</keyword>
<dbReference type="Pfam" id="PF02665">
    <property type="entry name" value="Nitrate_red_gam"/>
    <property type="match status" value="1"/>
</dbReference>
<keyword evidence="3 8" id="KW-0812">Transmembrane</keyword>
<dbReference type="SUPFAM" id="SSF103501">
    <property type="entry name" value="Respiratory nitrate reductase 1 gamma chain"/>
    <property type="match status" value="1"/>
</dbReference>
<feature type="domain" description="NarG-like" evidence="9">
    <location>
        <begin position="16"/>
        <end position="55"/>
    </location>
</feature>
<reference evidence="11" key="1">
    <citation type="journal article" date="2019" name="Int. J. Syst. Evol. Microbiol.">
        <title>The Global Catalogue of Microorganisms (GCM) 10K type strain sequencing project: providing services to taxonomists for standard genome sequencing and annotation.</title>
        <authorList>
            <consortium name="The Broad Institute Genomics Platform"/>
            <consortium name="The Broad Institute Genome Sequencing Center for Infectious Disease"/>
            <person name="Wu L."/>
            <person name="Ma J."/>
        </authorList>
    </citation>
    <scope>NUCLEOTIDE SEQUENCE [LARGE SCALE GENOMIC DNA]</scope>
    <source>
        <strain evidence="11">NBRC 112299</strain>
    </source>
</reference>
<keyword evidence="11" id="KW-1185">Reference proteome</keyword>
<evidence type="ECO:0000256" key="6">
    <source>
        <dbReference type="ARBA" id="ARBA00023136"/>
    </source>
</evidence>
<evidence type="ECO:0000256" key="2">
    <source>
        <dbReference type="ARBA" id="ARBA00022475"/>
    </source>
</evidence>
<accession>A0ABQ6I8V2</accession>
<dbReference type="EMBL" id="BSUN01000001">
    <property type="protein sequence ID" value="GMA34257.1"/>
    <property type="molecule type" value="Genomic_DNA"/>
</dbReference>
<feature type="compositionally biased region" description="Basic and acidic residues" evidence="7">
    <location>
        <begin position="75"/>
        <end position="93"/>
    </location>
</feature>
<dbReference type="Proteomes" id="UP001157125">
    <property type="component" value="Unassembled WGS sequence"/>
</dbReference>
<evidence type="ECO:0000313" key="11">
    <source>
        <dbReference type="Proteomes" id="UP001157125"/>
    </source>
</evidence>
<name>A0ABQ6I8V2_9MICO</name>
<evidence type="ECO:0000313" key="10">
    <source>
        <dbReference type="EMBL" id="GMA34257.1"/>
    </source>
</evidence>
<sequence>MILAEVAAAEPSAAMEILWVALPYTVIATMITGLIWRYRYDKFGWTTRSSQALREASAAHRLAAVSLRHARGHRGPCDRPHDSRVLDRSHGHQ</sequence>
<evidence type="ECO:0000256" key="5">
    <source>
        <dbReference type="ARBA" id="ARBA00023002"/>
    </source>
</evidence>
<dbReference type="Gene3D" id="1.20.950.20">
    <property type="entry name" value="Transmembrane di-heme cytochromes, Chain C"/>
    <property type="match status" value="1"/>
</dbReference>
<evidence type="ECO:0000259" key="9">
    <source>
        <dbReference type="Pfam" id="PF02665"/>
    </source>
</evidence>
<comment type="subcellular location">
    <subcellularLocation>
        <location evidence="1">Cell membrane</location>
        <topology evidence="1">Multi-pass membrane protein</topology>
    </subcellularLocation>
</comment>